<reference evidence="2" key="2">
    <citation type="submission" date="2015-01" db="EMBL/GenBank/DDBJ databases">
        <title>Evolutionary Origins and Diversification of the Mycorrhizal Mutualists.</title>
        <authorList>
            <consortium name="DOE Joint Genome Institute"/>
            <consortium name="Mycorrhizal Genomics Consortium"/>
            <person name="Kohler A."/>
            <person name="Kuo A."/>
            <person name="Nagy L.G."/>
            <person name="Floudas D."/>
            <person name="Copeland A."/>
            <person name="Barry K.W."/>
            <person name="Cichocki N."/>
            <person name="Veneault-Fourrey C."/>
            <person name="LaButti K."/>
            <person name="Lindquist E.A."/>
            <person name="Lipzen A."/>
            <person name="Lundell T."/>
            <person name="Morin E."/>
            <person name="Murat C."/>
            <person name="Riley R."/>
            <person name="Ohm R."/>
            <person name="Sun H."/>
            <person name="Tunlid A."/>
            <person name="Henrissat B."/>
            <person name="Grigoriev I.V."/>
            <person name="Hibbett D.S."/>
            <person name="Martin F."/>
        </authorList>
    </citation>
    <scope>NUCLEOTIDE SEQUENCE [LARGE SCALE GENOMIC DNA]</scope>
    <source>
        <strain evidence="2">441</strain>
    </source>
</reference>
<sequence length="56" mass="6226">MYHPVVDLGELSCRAFWIDPRANATLVPGRSNQILRLTTNTTSITLGQLFSAHRVS</sequence>
<dbReference type="AlphaFoldDB" id="A0A0D0A778"/>
<name>A0A0D0A778_9AGAM</name>
<dbReference type="EMBL" id="KN833694">
    <property type="protein sequence ID" value="KIK27923.1"/>
    <property type="molecule type" value="Genomic_DNA"/>
</dbReference>
<evidence type="ECO:0000313" key="1">
    <source>
        <dbReference type="EMBL" id="KIK27923.1"/>
    </source>
</evidence>
<evidence type="ECO:0000313" key="2">
    <source>
        <dbReference type="Proteomes" id="UP000054018"/>
    </source>
</evidence>
<accession>A0A0D0A778</accession>
<dbReference type="HOGENOM" id="CLU_3015041_0_0_1"/>
<reference evidence="1 2" key="1">
    <citation type="submission" date="2014-04" db="EMBL/GenBank/DDBJ databases">
        <authorList>
            <consortium name="DOE Joint Genome Institute"/>
            <person name="Kuo A."/>
            <person name="Kohler A."/>
            <person name="Costa M.D."/>
            <person name="Nagy L.G."/>
            <person name="Floudas D."/>
            <person name="Copeland A."/>
            <person name="Barry K.W."/>
            <person name="Cichocki N."/>
            <person name="Veneault-Fourrey C."/>
            <person name="LaButti K."/>
            <person name="Lindquist E.A."/>
            <person name="Lipzen A."/>
            <person name="Lundell T."/>
            <person name="Morin E."/>
            <person name="Murat C."/>
            <person name="Sun H."/>
            <person name="Tunlid A."/>
            <person name="Henrissat B."/>
            <person name="Grigoriev I.V."/>
            <person name="Hibbett D.S."/>
            <person name="Martin F."/>
            <person name="Nordberg H.P."/>
            <person name="Cantor M.N."/>
            <person name="Hua S.X."/>
        </authorList>
    </citation>
    <scope>NUCLEOTIDE SEQUENCE [LARGE SCALE GENOMIC DNA]</scope>
    <source>
        <strain evidence="1 2">441</strain>
    </source>
</reference>
<proteinExistence type="predicted"/>
<gene>
    <name evidence="1" type="ORF">PISMIDRAFT_674247</name>
</gene>
<keyword evidence="2" id="KW-1185">Reference proteome</keyword>
<protein>
    <submittedName>
        <fullName evidence="1">Uncharacterized protein</fullName>
    </submittedName>
</protein>
<organism evidence="1 2">
    <name type="scientific">Pisolithus microcarpus 441</name>
    <dbReference type="NCBI Taxonomy" id="765257"/>
    <lineage>
        <taxon>Eukaryota</taxon>
        <taxon>Fungi</taxon>
        <taxon>Dikarya</taxon>
        <taxon>Basidiomycota</taxon>
        <taxon>Agaricomycotina</taxon>
        <taxon>Agaricomycetes</taxon>
        <taxon>Agaricomycetidae</taxon>
        <taxon>Boletales</taxon>
        <taxon>Sclerodermatineae</taxon>
        <taxon>Pisolithaceae</taxon>
        <taxon>Pisolithus</taxon>
    </lineage>
</organism>
<dbReference type="Proteomes" id="UP000054018">
    <property type="component" value="Unassembled WGS sequence"/>
</dbReference>